<proteinExistence type="predicted"/>
<evidence type="ECO:0000256" key="1">
    <source>
        <dbReference type="SAM" id="SignalP"/>
    </source>
</evidence>
<dbReference type="Gramene" id="KQL02548">
    <property type="protein sequence ID" value="KQL02548"/>
    <property type="gene ID" value="SETIT_014747mg"/>
</dbReference>
<dbReference type="Proteomes" id="UP000004995">
    <property type="component" value="Unassembled WGS sequence"/>
</dbReference>
<accession>K3YKH8</accession>
<keyword evidence="3" id="KW-1185">Reference proteome</keyword>
<name>K3YKH8_SETIT</name>
<evidence type="ECO:0000313" key="3">
    <source>
        <dbReference type="Proteomes" id="UP000004995"/>
    </source>
</evidence>
<dbReference type="EMBL" id="AGNK02003985">
    <property type="status" value="NOT_ANNOTATED_CDS"/>
    <property type="molecule type" value="Genomic_DNA"/>
</dbReference>
<feature type="signal peptide" evidence="1">
    <location>
        <begin position="1"/>
        <end position="24"/>
    </location>
</feature>
<dbReference type="HOGENOM" id="CLU_2473254_0_0_1"/>
<reference evidence="2" key="2">
    <citation type="submission" date="2018-08" db="UniProtKB">
        <authorList>
            <consortium name="EnsemblPlants"/>
        </authorList>
    </citation>
    <scope>IDENTIFICATION</scope>
    <source>
        <strain evidence="2">Yugu1</strain>
    </source>
</reference>
<dbReference type="EnsemblPlants" id="KQL02548">
    <property type="protein sequence ID" value="KQL02548"/>
    <property type="gene ID" value="SETIT_014747mg"/>
</dbReference>
<dbReference type="AlphaFoldDB" id="K3YKH8"/>
<evidence type="ECO:0000313" key="2">
    <source>
        <dbReference type="EnsemblPlants" id="KQL02548"/>
    </source>
</evidence>
<feature type="chain" id="PRO_5010126916" evidence="1">
    <location>
        <begin position="25"/>
        <end position="88"/>
    </location>
</feature>
<keyword evidence="1" id="KW-0732">Signal</keyword>
<protein>
    <submittedName>
        <fullName evidence="2">Uncharacterized protein</fullName>
    </submittedName>
</protein>
<dbReference type="InParanoid" id="K3YKH8"/>
<organism evidence="2 3">
    <name type="scientific">Setaria italica</name>
    <name type="common">Foxtail millet</name>
    <name type="synonym">Panicum italicum</name>
    <dbReference type="NCBI Taxonomy" id="4555"/>
    <lineage>
        <taxon>Eukaryota</taxon>
        <taxon>Viridiplantae</taxon>
        <taxon>Streptophyta</taxon>
        <taxon>Embryophyta</taxon>
        <taxon>Tracheophyta</taxon>
        <taxon>Spermatophyta</taxon>
        <taxon>Magnoliopsida</taxon>
        <taxon>Liliopsida</taxon>
        <taxon>Poales</taxon>
        <taxon>Poaceae</taxon>
        <taxon>PACMAD clade</taxon>
        <taxon>Panicoideae</taxon>
        <taxon>Panicodae</taxon>
        <taxon>Paniceae</taxon>
        <taxon>Cenchrinae</taxon>
        <taxon>Setaria</taxon>
    </lineage>
</organism>
<reference evidence="3" key="1">
    <citation type="journal article" date="2012" name="Nat. Biotechnol.">
        <title>Reference genome sequence of the model plant Setaria.</title>
        <authorList>
            <person name="Bennetzen J.L."/>
            <person name="Schmutz J."/>
            <person name="Wang H."/>
            <person name="Percifield R."/>
            <person name="Hawkins J."/>
            <person name="Pontaroli A.C."/>
            <person name="Estep M."/>
            <person name="Feng L."/>
            <person name="Vaughn J.N."/>
            <person name="Grimwood J."/>
            <person name="Jenkins J."/>
            <person name="Barry K."/>
            <person name="Lindquist E."/>
            <person name="Hellsten U."/>
            <person name="Deshpande S."/>
            <person name="Wang X."/>
            <person name="Wu X."/>
            <person name="Mitros T."/>
            <person name="Triplett J."/>
            <person name="Yang X."/>
            <person name="Ye C.Y."/>
            <person name="Mauro-Herrera M."/>
            <person name="Wang L."/>
            <person name="Li P."/>
            <person name="Sharma M."/>
            <person name="Sharma R."/>
            <person name="Ronald P.C."/>
            <person name="Panaud O."/>
            <person name="Kellogg E.A."/>
            <person name="Brutnell T.P."/>
            <person name="Doust A.N."/>
            <person name="Tuskan G.A."/>
            <person name="Rokhsar D."/>
            <person name="Devos K.M."/>
        </authorList>
    </citation>
    <scope>NUCLEOTIDE SEQUENCE [LARGE SCALE GENOMIC DNA]</scope>
    <source>
        <strain evidence="3">cv. Yugu1</strain>
    </source>
</reference>
<sequence>MNAPFHRLQLSLIAGRILLSKVSGLRQLPHPVTTWTRGCSTEKIANAVRESIKKQEASLRRRMKDLDDKYSSELQTHKVAYLYLTFLS</sequence>